<keyword evidence="5 7" id="KW-0378">Hydrolase</keyword>
<dbReference type="NCBIfam" id="TIGR00619">
    <property type="entry name" value="sbcd"/>
    <property type="match status" value="1"/>
</dbReference>
<dbReference type="Pfam" id="PF00149">
    <property type="entry name" value="Metallophos"/>
    <property type="match status" value="1"/>
</dbReference>
<evidence type="ECO:0000259" key="9">
    <source>
        <dbReference type="Pfam" id="PF12320"/>
    </source>
</evidence>
<dbReference type="InterPro" id="IPR004843">
    <property type="entry name" value="Calcineurin-like_PHP"/>
</dbReference>
<proteinExistence type="inferred from homology"/>
<evidence type="ECO:0000313" key="10">
    <source>
        <dbReference type="EMBL" id="SEC95504.1"/>
    </source>
</evidence>
<dbReference type="Gene3D" id="3.60.21.10">
    <property type="match status" value="1"/>
</dbReference>
<evidence type="ECO:0000256" key="5">
    <source>
        <dbReference type="ARBA" id="ARBA00022801"/>
    </source>
</evidence>
<dbReference type="Pfam" id="PF12320">
    <property type="entry name" value="SbcD_C"/>
    <property type="match status" value="1"/>
</dbReference>
<feature type="domain" description="Nuclease SbcCD subunit D C-terminal" evidence="9">
    <location>
        <begin position="282"/>
        <end position="366"/>
    </location>
</feature>
<sequence>MKFIHTSDWHVGKTLKGRNRLDEHKAVLAEIVALTRAHDVDAIVISGDIYDSSAATADAQRLVVNTLMTMASDGVEVIAIAGNHDHGGTFEAYRPLMGRAGIQLFGQARARDKGGVYTFAARSDDSPVNVAAIPFLSQRYAIRAAQLIAPGDNVPARNVGSYDQWVRNIVTHLGEGYDPAGVNILTAHLTCTGGTFGGGERVAQSIFEYHVPAAIFPIETHYVALGHLHRRQELPAAAPVHYSGAPLPVDFGEEDNTPVVVLVETEPGKPAKVTDLPITAGRRLRTLEGSVEELRAQVDAAGDDWLRVRVKQSTYAGLRDDILEVLPNALEIHIHPDFTATSSGKVSSAQVASKTPAELFADFCAHVGSDDKRVKALFDTLHDELTSTR</sequence>
<evidence type="ECO:0000256" key="2">
    <source>
        <dbReference type="ARBA" id="ARBA00011322"/>
    </source>
</evidence>
<keyword evidence="11" id="KW-1185">Reference proteome</keyword>
<dbReference type="STRING" id="402596.SAMN04489844_3334"/>
<dbReference type="Proteomes" id="UP000198742">
    <property type="component" value="Unassembled WGS sequence"/>
</dbReference>
<dbReference type="GO" id="GO:0006260">
    <property type="term" value="P:DNA replication"/>
    <property type="evidence" value="ECO:0007669"/>
    <property type="project" value="UniProtKB-KW"/>
</dbReference>
<dbReference type="PANTHER" id="PTHR30337:SF0">
    <property type="entry name" value="NUCLEASE SBCCD SUBUNIT D"/>
    <property type="match status" value="1"/>
</dbReference>
<dbReference type="PANTHER" id="PTHR30337">
    <property type="entry name" value="COMPONENT OF ATP-DEPENDENT DSDNA EXONUCLEASE"/>
    <property type="match status" value="1"/>
</dbReference>
<dbReference type="InterPro" id="IPR026843">
    <property type="entry name" value="SbcD_C"/>
</dbReference>
<dbReference type="AlphaFoldDB" id="A0A1H4WSF6"/>
<keyword evidence="7" id="KW-0235">DNA replication</keyword>
<keyword evidence="7" id="KW-0255">Endonuclease</keyword>
<dbReference type="CDD" id="cd00840">
    <property type="entry name" value="MPP_Mre11_N"/>
    <property type="match status" value="1"/>
</dbReference>
<evidence type="ECO:0000256" key="1">
    <source>
        <dbReference type="ARBA" id="ARBA00010555"/>
    </source>
</evidence>
<name>A0A1H4WSF6_9ACTN</name>
<dbReference type="RefSeq" id="WP_090970347.1">
    <property type="nucleotide sequence ID" value="NZ_FNRT01000002.1"/>
</dbReference>
<dbReference type="GO" id="GO:0006310">
    <property type="term" value="P:DNA recombination"/>
    <property type="evidence" value="ECO:0007669"/>
    <property type="project" value="UniProtKB-KW"/>
</dbReference>
<protein>
    <recommendedName>
        <fullName evidence="3 7">Nuclease SbcCD subunit D</fullName>
    </recommendedName>
</protein>
<keyword evidence="4 7" id="KW-0540">Nuclease</keyword>
<dbReference type="InterPro" id="IPR004593">
    <property type="entry name" value="SbcD"/>
</dbReference>
<evidence type="ECO:0000256" key="7">
    <source>
        <dbReference type="RuleBase" id="RU363069"/>
    </source>
</evidence>
<evidence type="ECO:0000256" key="3">
    <source>
        <dbReference type="ARBA" id="ARBA00013365"/>
    </source>
</evidence>
<evidence type="ECO:0000256" key="6">
    <source>
        <dbReference type="ARBA" id="ARBA00022839"/>
    </source>
</evidence>
<dbReference type="InterPro" id="IPR029052">
    <property type="entry name" value="Metallo-depent_PP-like"/>
</dbReference>
<evidence type="ECO:0000256" key="4">
    <source>
        <dbReference type="ARBA" id="ARBA00022722"/>
    </source>
</evidence>
<dbReference type="InterPro" id="IPR050535">
    <property type="entry name" value="DNA_Repair-Maintenance_Comp"/>
</dbReference>
<evidence type="ECO:0000313" key="11">
    <source>
        <dbReference type="Proteomes" id="UP000198742"/>
    </source>
</evidence>
<comment type="subunit">
    <text evidence="2 7">Heterodimer of SbcC and SbcD.</text>
</comment>
<dbReference type="GO" id="GO:0008408">
    <property type="term" value="F:3'-5' exonuclease activity"/>
    <property type="evidence" value="ECO:0007669"/>
    <property type="project" value="InterPro"/>
</dbReference>
<gene>
    <name evidence="7" type="primary">sbcD</name>
    <name evidence="10" type="ORF">SAMN04489844_3334</name>
</gene>
<dbReference type="EMBL" id="FNRT01000002">
    <property type="protein sequence ID" value="SEC95504.1"/>
    <property type="molecule type" value="Genomic_DNA"/>
</dbReference>
<keyword evidence="6 7" id="KW-0269">Exonuclease</keyword>
<accession>A0A1H4WSF6</accession>
<evidence type="ECO:0000259" key="8">
    <source>
        <dbReference type="Pfam" id="PF00149"/>
    </source>
</evidence>
<dbReference type="SUPFAM" id="SSF56300">
    <property type="entry name" value="Metallo-dependent phosphatases"/>
    <property type="match status" value="1"/>
</dbReference>
<organism evidence="10 11">
    <name type="scientific">Nocardioides exalbidus</name>
    <dbReference type="NCBI Taxonomy" id="402596"/>
    <lineage>
        <taxon>Bacteria</taxon>
        <taxon>Bacillati</taxon>
        <taxon>Actinomycetota</taxon>
        <taxon>Actinomycetes</taxon>
        <taxon>Propionibacteriales</taxon>
        <taxon>Nocardioidaceae</taxon>
        <taxon>Nocardioides</taxon>
    </lineage>
</organism>
<dbReference type="InterPro" id="IPR041796">
    <property type="entry name" value="Mre11_N"/>
</dbReference>
<comment type="function">
    <text evidence="7">SbcCD cleaves DNA hairpin structures. These structures can inhibit DNA replication and are intermediates in certain DNA recombination reactions. The complex acts as a 3'-&gt;5' double strand exonuclease that can open hairpins. It also has a 5' single-strand endonuclease activity.</text>
</comment>
<comment type="similarity">
    <text evidence="1 7">Belongs to the SbcD family.</text>
</comment>
<dbReference type="GO" id="GO:0004519">
    <property type="term" value="F:endonuclease activity"/>
    <property type="evidence" value="ECO:0007669"/>
    <property type="project" value="UniProtKB-KW"/>
</dbReference>
<feature type="domain" description="Calcineurin-like phosphoesterase" evidence="8">
    <location>
        <begin position="1"/>
        <end position="230"/>
    </location>
</feature>
<keyword evidence="7" id="KW-0233">DNA recombination</keyword>
<reference evidence="11" key="1">
    <citation type="submission" date="2016-10" db="EMBL/GenBank/DDBJ databases">
        <authorList>
            <person name="Varghese N."/>
            <person name="Submissions S."/>
        </authorList>
    </citation>
    <scope>NUCLEOTIDE SEQUENCE [LARGE SCALE GENOMIC DNA]</scope>
    <source>
        <strain evidence="11">DSM 22017</strain>
    </source>
</reference>
<dbReference type="OrthoDB" id="9773856at2"/>